<dbReference type="Gene3D" id="1.10.220.10">
    <property type="entry name" value="Annexin"/>
    <property type="match status" value="2"/>
</dbReference>
<reference evidence="1" key="1">
    <citation type="submission" date="2025-08" db="UniProtKB">
        <authorList>
            <consortium name="Ensembl"/>
        </authorList>
    </citation>
    <scope>IDENTIFICATION</scope>
</reference>
<dbReference type="AlphaFoldDB" id="A0A672MY35"/>
<reference evidence="1" key="2">
    <citation type="submission" date="2025-09" db="UniProtKB">
        <authorList>
            <consortium name="Ensembl"/>
        </authorList>
    </citation>
    <scope>IDENTIFICATION</scope>
</reference>
<accession>A0A672MY35</accession>
<dbReference type="SUPFAM" id="SSF47874">
    <property type="entry name" value="Annexin"/>
    <property type="match status" value="1"/>
</dbReference>
<dbReference type="GO" id="GO:0005509">
    <property type="term" value="F:calcium ion binding"/>
    <property type="evidence" value="ECO:0007669"/>
    <property type="project" value="InterPro"/>
</dbReference>
<evidence type="ECO:0000313" key="2">
    <source>
        <dbReference type="Proteomes" id="UP000472262"/>
    </source>
</evidence>
<name>A0A672MY35_SINGR</name>
<protein>
    <submittedName>
        <fullName evidence="1">Uncharacterized protein</fullName>
    </submittedName>
</protein>
<dbReference type="InParanoid" id="A0A672MY35"/>
<dbReference type="Ensembl" id="ENSSGRT00000045911.1">
    <property type="protein sequence ID" value="ENSSGRP00000042851.1"/>
    <property type="gene ID" value="ENSSGRG00000023191.1"/>
</dbReference>
<keyword evidence="2" id="KW-1185">Reference proteome</keyword>
<evidence type="ECO:0000313" key="1">
    <source>
        <dbReference type="Ensembl" id="ENSSGRP00000042851.1"/>
    </source>
</evidence>
<dbReference type="Proteomes" id="UP000472262">
    <property type="component" value="Unassembled WGS sequence"/>
</dbReference>
<proteinExistence type="predicted"/>
<sequence>SKIELTGNIDVVQKPLRPKVKCKVSTVCSVLIDIITNRSEAQLCKVLQYYGQLSKDGFAKYLENLVKLQYGLVLQGFHSEIDLLKIIREYKRMNGKSLQEDFCGDYEKILLAVCGTQ</sequence>
<dbReference type="GO" id="GO:0005544">
    <property type="term" value="F:calcium-dependent phospholipid binding"/>
    <property type="evidence" value="ECO:0007669"/>
    <property type="project" value="InterPro"/>
</dbReference>
<dbReference type="InterPro" id="IPR037104">
    <property type="entry name" value="Annexin_sf"/>
</dbReference>
<organism evidence="1 2">
    <name type="scientific">Sinocyclocheilus grahami</name>
    <name type="common">Dianchi golden-line fish</name>
    <name type="synonym">Barbus grahami</name>
    <dbReference type="NCBI Taxonomy" id="75366"/>
    <lineage>
        <taxon>Eukaryota</taxon>
        <taxon>Metazoa</taxon>
        <taxon>Chordata</taxon>
        <taxon>Craniata</taxon>
        <taxon>Vertebrata</taxon>
        <taxon>Euteleostomi</taxon>
        <taxon>Actinopterygii</taxon>
        <taxon>Neopterygii</taxon>
        <taxon>Teleostei</taxon>
        <taxon>Ostariophysi</taxon>
        <taxon>Cypriniformes</taxon>
        <taxon>Cyprinidae</taxon>
        <taxon>Cyprininae</taxon>
        <taxon>Sinocyclocheilus</taxon>
    </lineage>
</organism>